<name>A0A1G2LA00_9BACT</name>
<dbReference type="GO" id="GO:1990904">
    <property type="term" value="C:ribonucleoprotein complex"/>
    <property type="evidence" value="ECO:0007669"/>
    <property type="project" value="UniProtKB-KW"/>
</dbReference>
<dbReference type="PANTHER" id="PTHR13479:SF40">
    <property type="entry name" value="SMALL RIBOSOMAL SUBUNIT PROTEIN BS18M"/>
    <property type="match status" value="1"/>
</dbReference>
<dbReference type="GO" id="GO:0070181">
    <property type="term" value="F:small ribosomal subunit rRNA binding"/>
    <property type="evidence" value="ECO:0007669"/>
    <property type="project" value="TreeGrafter"/>
</dbReference>
<organism evidence="6 7">
    <name type="scientific">Candidatus Sungbacteria bacterium RIFCSPLOWO2_01_FULL_60_25</name>
    <dbReference type="NCBI Taxonomy" id="1802281"/>
    <lineage>
        <taxon>Bacteria</taxon>
        <taxon>Candidatus Sungiibacteriota</taxon>
    </lineage>
</organism>
<reference evidence="6 7" key="1">
    <citation type="journal article" date="2016" name="Nat. Commun.">
        <title>Thousands of microbial genomes shed light on interconnected biogeochemical processes in an aquifer system.</title>
        <authorList>
            <person name="Anantharaman K."/>
            <person name="Brown C.T."/>
            <person name="Hug L.A."/>
            <person name="Sharon I."/>
            <person name="Castelle C.J."/>
            <person name="Probst A.J."/>
            <person name="Thomas B.C."/>
            <person name="Singh A."/>
            <person name="Wilkins M.J."/>
            <person name="Karaoz U."/>
            <person name="Brodie E.L."/>
            <person name="Williams K.H."/>
            <person name="Hubbard S.S."/>
            <person name="Banfield J.F."/>
        </authorList>
    </citation>
    <scope>NUCLEOTIDE SEQUENCE [LARGE SCALE GENOMIC DNA]</scope>
</reference>
<dbReference type="InterPro" id="IPR036870">
    <property type="entry name" value="Ribosomal_bS18_sf"/>
</dbReference>
<evidence type="ECO:0000256" key="5">
    <source>
        <dbReference type="RuleBase" id="RU003910"/>
    </source>
</evidence>
<dbReference type="PRINTS" id="PR00974">
    <property type="entry name" value="RIBOSOMALS18"/>
</dbReference>
<dbReference type="Gene3D" id="4.10.640.10">
    <property type="entry name" value="Ribosomal protein S18"/>
    <property type="match status" value="1"/>
</dbReference>
<comment type="similarity">
    <text evidence="1 4 5">Belongs to the bacterial ribosomal protein bS18 family.</text>
</comment>
<keyword evidence="2 4" id="KW-0689">Ribosomal protein</keyword>
<evidence type="ECO:0000256" key="3">
    <source>
        <dbReference type="ARBA" id="ARBA00023274"/>
    </source>
</evidence>
<gene>
    <name evidence="4" type="primary">rpsR</name>
    <name evidence="6" type="ORF">A3A44_00930</name>
</gene>
<comment type="function">
    <text evidence="4">Binds as a heterodimer with protein bS6 to the central domain of the 16S rRNA, where it helps stabilize the platform of the 30S subunit.</text>
</comment>
<comment type="subunit">
    <text evidence="4">Part of the 30S ribosomal subunit. Forms a tight heterodimer with protein bS6.</text>
</comment>
<evidence type="ECO:0000313" key="7">
    <source>
        <dbReference type="Proteomes" id="UP000178977"/>
    </source>
</evidence>
<dbReference type="GO" id="GO:0006412">
    <property type="term" value="P:translation"/>
    <property type="evidence" value="ECO:0007669"/>
    <property type="project" value="UniProtKB-UniRule"/>
</dbReference>
<proteinExistence type="inferred from homology"/>
<dbReference type="AlphaFoldDB" id="A0A1G2LA00"/>
<dbReference type="NCBIfam" id="TIGR00165">
    <property type="entry name" value="S18"/>
    <property type="match status" value="1"/>
</dbReference>
<dbReference type="SUPFAM" id="SSF46911">
    <property type="entry name" value="Ribosomal protein S18"/>
    <property type="match status" value="1"/>
</dbReference>
<protein>
    <recommendedName>
        <fullName evidence="4">Small ribosomal subunit protein bS18</fullName>
    </recommendedName>
</protein>
<dbReference type="EMBL" id="MHQT01000040">
    <property type="protein sequence ID" value="OHA08457.1"/>
    <property type="molecule type" value="Genomic_DNA"/>
</dbReference>
<evidence type="ECO:0000256" key="2">
    <source>
        <dbReference type="ARBA" id="ARBA00022980"/>
    </source>
</evidence>
<evidence type="ECO:0000313" key="6">
    <source>
        <dbReference type="EMBL" id="OHA08457.1"/>
    </source>
</evidence>
<dbReference type="PANTHER" id="PTHR13479">
    <property type="entry name" value="30S RIBOSOMAL PROTEIN S18"/>
    <property type="match status" value="1"/>
</dbReference>
<dbReference type="GO" id="GO:0003735">
    <property type="term" value="F:structural constituent of ribosome"/>
    <property type="evidence" value="ECO:0007669"/>
    <property type="project" value="InterPro"/>
</dbReference>
<dbReference type="InterPro" id="IPR001648">
    <property type="entry name" value="Ribosomal_bS18"/>
</dbReference>
<dbReference type="GO" id="GO:0005840">
    <property type="term" value="C:ribosome"/>
    <property type="evidence" value="ECO:0007669"/>
    <property type="project" value="UniProtKB-KW"/>
</dbReference>
<keyword evidence="4" id="KW-0699">rRNA-binding</keyword>
<dbReference type="STRING" id="1802281.A3A44_00930"/>
<keyword evidence="3 4" id="KW-0687">Ribonucleoprotein</keyword>
<evidence type="ECO:0000256" key="1">
    <source>
        <dbReference type="ARBA" id="ARBA00005589"/>
    </source>
</evidence>
<sequence length="83" mass="9850">MPPIRETHRNFPRPAPVERQCFFCTSTHKVIDYKDAEILRKFMNSQMKIYGRRRSGLCALHQRAIARAIKRARTLSIVPYKLY</sequence>
<evidence type="ECO:0000256" key="4">
    <source>
        <dbReference type="HAMAP-Rule" id="MF_00270"/>
    </source>
</evidence>
<keyword evidence="4" id="KW-0694">RNA-binding</keyword>
<dbReference type="HAMAP" id="MF_00270">
    <property type="entry name" value="Ribosomal_bS18"/>
    <property type="match status" value="1"/>
</dbReference>
<accession>A0A1G2LA00</accession>
<comment type="caution">
    <text evidence="6">The sequence shown here is derived from an EMBL/GenBank/DDBJ whole genome shotgun (WGS) entry which is preliminary data.</text>
</comment>
<dbReference type="Proteomes" id="UP000178977">
    <property type="component" value="Unassembled WGS sequence"/>
</dbReference>
<dbReference type="Pfam" id="PF01084">
    <property type="entry name" value="Ribosomal_S18"/>
    <property type="match status" value="1"/>
</dbReference>